<keyword evidence="1" id="KW-0732">Signal</keyword>
<dbReference type="InterPro" id="IPR011460">
    <property type="entry name" value="Lcl_C"/>
</dbReference>
<keyword evidence="4" id="KW-1185">Reference proteome</keyword>
<dbReference type="PANTHER" id="PTHR35812">
    <property type="entry name" value="LIPOPROTEIN"/>
    <property type="match status" value="1"/>
</dbReference>
<feature type="domain" description="Lcl C-terminal" evidence="2">
    <location>
        <begin position="46"/>
        <end position="180"/>
    </location>
</feature>
<reference evidence="3 4" key="1">
    <citation type="submission" date="2018-01" db="EMBL/GenBank/DDBJ databases">
        <title>Whole genome sequencing of Histamine producing bacteria.</title>
        <authorList>
            <person name="Butler K."/>
        </authorList>
    </citation>
    <scope>NUCLEOTIDE SEQUENCE [LARGE SCALE GENOMIC DNA]</scope>
    <source>
        <strain evidence="3 4">A6-1</strain>
    </source>
</reference>
<feature type="chain" id="PRO_5046562191" evidence="1">
    <location>
        <begin position="25"/>
        <end position="185"/>
    </location>
</feature>
<comment type="caution">
    <text evidence="3">The sequence shown here is derived from an EMBL/GenBank/DDBJ whole genome shotgun (WGS) entry which is preliminary data.</text>
</comment>
<proteinExistence type="predicted"/>
<dbReference type="EMBL" id="PYOU01000027">
    <property type="protein sequence ID" value="PSX03933.1"/>
    <property type="molecule type" value="Genomic_DNA"/>
</dbReference>
<accession>A0ABX5GZ10</accession>
<gene>
    <name evidence="3" type="ORF">C0W27_20780</name>
</gene>
<feature type="signal peptide" evidence="1">
    <location>
        <begin position="1"/>
        <end position="24"/>
    </location>
</feature>
<evidence type="ECO:0000256" key="1">
    <source>
        <dbReference type="SAM" id="SignalP"/>
    </source>
</evidence>
<dbReference type="PANTHER" id="PTHR35812:SF1">
    <property type="entry name" value="LIPOPROTEIN"/>
    <property type="match status" value="1"/>
</dbReference>
<evidence type="ECO:0000313" key="4">
    <source>
        <dbReference type="Proteomes" id="UP000240989"/>
    </source>
</evidence>
<name>A0ABX5GZ10_PHOAN</name>
<protein>
    <submittedName>
        <fullName evidence="3">DUF1566 domain-containing protein</fullName>
    </submittedName>
</protein>
<sequence>MKKFNYISGLLLSFAALPFHMTQAQTCIDNAPEIHAEGSLIDRNDGTVLDINTGLLWSKCNVGEVYEKTDNSCSGQPSNFSTWQDALLAVNDPTVSTVGELEGFRIPNIKELQSIVDYRCISPAINNAVFISTMNAAYWSNTPDIHNVNSISGYDGLLIDFKDGQEIDTGASGLLLLRLVKNIVE</sequence>
<dbReference type="Pfam" id="PF07603">
    <property type="entry name" value="Lcl_C"/>
    <property type="match status" value="1"/>
</dbReference>
<evidence type="ECO:0000259" key="2">
    <source>
        <dbReference type="Pfam" id="PF07603"/>
    </source>
</evidence>
<evidence type="ECO:0000313" key="3">
    <source>
        <dbReference type="EMBL" id="PSX03933.1"/>
    </source>
</evidence>
<dbReference type="Proteomes" id="UP000240989">
    <property type="component" value="Unassembled WGS sequence"/>
</dbReference>
<organism evidence="3 4">
    <name type="scientific">Photobacterium angustum</name>
    <dbReference type="NCBI Taxonomy" id="661"/>
    <lineage>
        <taxon>Bacteria</taxon>
        <taxon>Pseudomonadati</taxon>
        <taxon>Pseudomonadota</taxon>
        <taxon>Gammaproteobacteria</taxon>
        <taxon>Vibrionales</taxon>
        <taxon>Vibrionaceae</taxon>
        <taxon>Photobacterium</taxon>
    </lineage>
</organism>